<comment type="cofactor">
    <cofactor evidence="11">
        <name>Mg(2+)</name>
        <dbReference type="ChEBI" id="CHEBI:18420"/>
    </cofactor>
    <cofactor evidence="11">
        <name>Mn(2+)</name>
        <dbReference type="ChEBI" id="CHEBI:29035"/>
    </cofactor>
</comment>
<keyword evidence="2 11" id="KW-0436">Ligase</keyword>
<dbReference type="EMBL" id="JAUEMJ010000008">
    <property type="protein sequence ID" value="MDN3242575.1"/>
    <property type="molecule type" value="Genomic_DNA"/>
</dbReference>
<dbReference type="InterPro" id="IPR001357">
    <property type="entry name" value="BRCT_dom"/>
</dbReference>
<dbReference type="SUPFAM" id="SSF52113">
    <property type="entry name" value="BRCT domain"/>
    <property type="match status" value="1"/>
</dbReference>
<feature type="binding site" evidence="11">
    <location>
        <begin position="89"/>
        <end position="90"/>
    </location>
    <ligand>
        <name>NAD(+)</name>
        <dbReference type="ChEBI" id="CHEBI:57540"/>
    </ligand>
</feature>
<evidence type="ECO:0000256" key="7">
    <source>
        <dbReference type="ARBA" id="ARBA00022842"/>
    </source>
</evidence>
<evidence type="ECO:0000313" key="14">
    <source>
        <dbReference type="Proteomes" id="UP001171902"/>
    </source>
</evidence>
<organism evidence="13 14">
    <name type="scientific">Glycomyces tritici</name>
    <dbReference type="NCBI Taxonomy" id="2665176"/>
    <lineage>
        <taxon>Bacteria</taxon>
        <taxon>Bacillati</taxon>
        <taxon>Actinomycetota</taxon>
        <taxon>Actinomycetes</taxon>
        <taxon>Glycomycetales</taxon>
        <taxon>Glycomycetaceae</taxon>
        <taxon>Glycomyces</taxon>
    </lineage>
</organism>
<feature type="domain" description="BRCT" evidence="12">
    <location>
        <begin position="608"/>
        <end position="688"/>
    </location>
</feature>
<comment type="catalytic activity">
    <reaction evidence="10 11">
        <text>NAD(+) + (deoxyribonucleotide)n-3'-hydroxyl + 5'-phospho-(deoxyribonucleotide)m = (deoxyribonucleotide)n+m + AMP + beta-nicotinamide D-nucleotide.</text>
        <dbReference type="EC" id="6.5.1.2"/>
    </reaction>
</comment>
<dbReference type="HAMAP" id="MF_01588">
    <property type="entry name" value="DNA_ligase_A"/>
    <property type="match status" value="1"/>
</dbReference>
<dbReference type="Pfam" id="PF01653">
    <property type="entry name" value="DNA_ligase_aden"/>
    <property type="match status" value="1"/>
</dbReference>
<evidence type="ECO:0000256" key="8">
    <source>
        <dbReference type="ARBA" id="ARBA00023027"/>
    </source>
</evidence>
<evidence type="ECO:0000259" key="12">
    <source>
        <dbReference type="PROSITE" id="PS50172"/>
    </source>
</evidence>
<dbReference type="InterPro" id="IPR012340">
    <property type="entry name" value="NA-bd_OB-fold"/>
</dbReference>
<feature type="binding site" evidence="11">
    <location>
        <position position="326"/>
    </location>
    <ligand>
        <name>NAD(+)</name>
        <dbReference type="ChEBI" id="CHEBI:57540"/>
    </ligand>
</feature>
<dbReference type="PROSITE" id="PS01055">
    <property type="entry name" value="DNA_LIGASE_N1"/>
    <property type="match status" value="1"/>
</dbReference>
<dbReference type="SUPFAM" id="SSF47781">
    <property type="entry name" value="RuvA domain 2-like"/>
    <property type="match status" value="1"/>
</dbReference>
<comment type="function">
    <text evidence="1 11">DNA ligase that catalyzes the formation of phosphodiester linkages between 5'-phosphoryl and 3'-hydroxyl groups in double-stranded DNA using NAD as a coenzyme and as the energy source for the reaction. It is essential for DNA replication and repair of damaged DNA.</text>
</comment>
<dbReference type="NCBIfam" id="TIGR00575">
    <property type="entry name" value="dnlj"/>
    <property type="match status" value="1"/>
</dbReference>
<keyword evidence="7 11" id="KW-0460">Magnesium</keyword>
<dbReference type="InterPro" id="IPR018239">
    <property type="entry name" value="DNA_ligase_AS"/>
</dbReference>
<dbReference type="SMART" id="SM00278">
    <property type="entry name" value="HhH1"/>
    <property type="match status" value="3"/>
</dbReference>
<dbReference type="InterPro" id="IPR001679">
    <property type="entry name" value="DNA_ligase"/>
</dbReference>
<evidence type="ECO:0000256" key="6">
    <source>
        <dbReference type="ARBA" id="ARBA00022833"/>
    </source>
</evidence>
<evidence type="ECO:0000256" key="10">
    <source>
        <dbReference type="ARBA" id="ARBA00034005"/>
    </source>
</evidence>
<dbReference type="Proteomes" id="UP001171902">
    <property type="component" value="Unassembled WGS sequence"/>
</dbReference>
<evidence type="ECO:0000256" key="1">
    <source>
        <dbReference type="ARBA" id="ARBA00004067"/>
    </source>
</evidence>
<evidence type="ECO:0000313" key="13">
    <source>
        <dbReference type="EMBL" id="MDN3242575.1"/>
    </source>
</evidence>
<comment type="similarity">
    <text evidence="11">Belongs to the NAD-dependent DNA ligase family. LigA subfamily.</text>
</comment>
<dbReference type="InterPro" id="IPR013840">
    <property type="entry name" value="DNAligase_N"/>
</dbReference>
<feature type="binding site" evidence="11">
    <location>
        <position position="178"/>
    </location>
    <ligand>
        <name>NAD(+)</name>
        <dbReference type="ChEBI" id="CHEBI:57540"/>
    </ligand>
</feature>
<dbReference type="Gene3D" id="1.10.287.610">
    <property type="entry name" value="Helix hairpin bin"/>
    <property type="match status" value="1"/>
</dbReference>
<dbReference type="SMART" id="SM00292">
    <property type="entry name" value="BRCT"/>
    <property type="match status" value="1"/>
</dbReference>
<dbReference type="PIRSF" id="PIRSF001604">
    <property type="entry name" value="LigA"/>
    <property type="match status" value="1"/>
</dbReference>
<feature type="binding site" evidence="11">
    <location>
        <position position="442"/>
    </location>
    <ligand>
        <name>Zn(2+)</name>
        <dbReference type="ChEBI" id="CHEBI:29105"/>
    </ligand>
</feature>
<dbReference type="InterPro" id="IPR003583">
    <property type="entry name" value="Hlx-hairpin-Hlx_DNA-bd_motif"/>
</dbReference>
<comment type="caution">
    <text evidence="11">Lacks conserved residue(s) required for the propagation of feature annotation.</text>
</comment>
<dbReference type="GO" id="GO:0003911">
    <property type="term" value="F:DNA ligase (NAD+) activity"/>
    <property type="evidence" value="ECO:0007669"/>
    <property type="project" value="UniProtKB-EC"/>
</dbReference>
<dbReference type="InterPro" id="IPR036420">
    <property type="entry name" value="BRCT_dom_sf"/>
</dbReference>
<dbReference type="NCBIfam" id="NF005932">
    <property type="entry name" value="PRK07956.1"/>
    <property type="match status" value="1"/>
</dbReference>
<gene>
    <name evidence="11 13" type="primary">ligA</name>
    <name evidence="13" type="ORF">QWI33_22830</name>
</gene>
<dbReference type="Gene3D" id="2.40.50.140">
    <property type="entry name" value="Nucleic acid-binding proteins"/>
    <property type="match status" value="1"/>
</dbReference>
<dbReference type="InterPro" id="IPR041663">
    <property type="entry name" value="DisA/LigA_HHH"/>
</dbReference>
<protein>
    <recommendedName>
        <fullName evidence="11">DNA ligase</fullName>
        <ecNumber evidence="11">6.5.1.2</ecNumber>
    </recommendedName>
    <alternativeName>
        <fullName evidence="11">Polydeoxyribonucleotide synthase [NAD(+)]</fullName>
    </alternativeName>
</protein>
<feature type="binding site" evidence="11">
    <location>
        <position position="302"/>
    </location>
    <ligand>
        <name>NAD(+)</name>
        <dbReference type="ChEBI" id="CHEBI:57540"/>
    </ligand>
</feature>
<proteinExistence type="inferred from homology"/>
<evidence type="ECO:0000256" key="9">
    <source>
        <dbReference type="ARBA" id="ARBA00023204"/>
    </source>
</evidence>
<keyword evidence="4 11" id="KW-0479">Metal-binding</keyword>
<dbReference type="Pfam" id="PF14520">
    <property type="entry name" value="HHH_5"/>
    <property type="match status" value="1"/>
</dbReference>
<feature type="binding site" evidence="11">
    <location>
        <position position="121"/>
    </location>
    <ligand>
        <name>NAD(+)</name>
        <dbReference type="ChEBI" id="CHEBI:57540"/>
    </ligand>
</feature>
<evidence type="ECO:0000256" key="4">
    <source>
        <dbReference type="ARBA" id="ARBA00022723"/>
    </source>
</evidence>
<evidence type="ECO:0000256" key="2">
    <source>
        <dbReference type="ARBA" id="ARBA00022598"/>
    </source>
</evidence>
<dbReference type="Gene3D" id="6.20.10.30">
    <property type="match status" value="1"/>
</dbReference>
<dbReference type="Gene3D" id="3.30.470.30">
    <property type="entry name" value="DNA ligase/mRNA capping enzyme"/>
    <property type="match status" value="1"/>
</dbReference>
<name>A0ABT7YVB1_9ACTN</name>
<dbReference type="InterPro" id="IPR013839">
    <property type="entry name" value="DNAligase_adenylation"/>
</dbReference>
<feature type="active site" description="N6-AMP-lysine intermediate" evidence="11">
    <location>
        <position position="123"/>
    </location>
</feature>
<dbReference type="RefSeq" id="WP_289959234.1">
    <property type="nucleotide sequence ID" value="NZ_JAUEMJ010000008.1"/>
</dbReference>
<feature type="binding site" evidence="11">
    <location>
        <begin position="42"/>
        <end position="46"/>
    </location>
    <ligand>
        <name>NAD(+)</name>
        <dbReference type="ChEBI" id="CHEBI:57540"/>
    </ligand>
</feature>
<keyword evidence="3 11" id="KW-0235">DNA replication</keyword>
<keyword evidence="14" id="KW-1185">Reference proteome</keyword>
<dbReference type="Pfam" id="PF00533">
    <property type="entry name" value="BRCT"/>
    <property type="match status" value="1"/>
</dbReference>
<dbReference type="Gene3D" id="1.10.150.20">
    <property type="entry name" value="5' to 3' exonuclease, C-terminal subdomain"/>
    <property type="match status" value="2"/>
</dbReference>
<feature type="binding site" evidence="11">
    <location>
        <position position="423"/>
    </location>
    <ligand>
        <name>Zn(2+)</name>
        <dbReference type="ChEBI" id="CHEBI:29105"/>
    </ligand>
</feature>
<dbReference type="SUPFAM" id="SSF56091">
    <property type="entry name" value="DNA ligase/mRNA capping enzyme, catalytic domain"/>
    <property type="match status" value="1"/>
</dbReference>
<dbReference type="InterPro" id="IPR010994">
    <property type="entry name" value="RuvA_2-like"/>
</dbReference>
<feature type="binding site" evidence="11">
    <location>
        <position position="420"/>
    </location>
    <ligand>
        <name>Zn(2+)</name>
        <dbReference type="ChEBI" id="CHEBI:29105"/>
    </ligand>
</feature>
<evidence type="ECO:0000256" key="3">
    <source>
        <dbReference type="ARBA" id="ARBA00022705"/>
    </source>
</evidence>
<comment type="caution">
    <text evidence="13">The sequence shown here is derived from an EMBL/GenBank/DDBJ whole genome shotgun (WGS) entry which is preliminary data.</text>
</comment>
<keyword evidence="8 11" id="KW-0520">NAD</keyword>
<evidence type="ECO:0000256" key="5">
    <source>
        <dbReference type="ARBA" id="ARBA00022763"/>
    </source>
</evidence>
<keyword evidence="5 11" id="KW-0227">DNA damage</keyword>
<dbReference type="Gene3D" id="3.40.50.10190">
    <property type="entry name" value="BRCT domain"/>
    <property type="match status" value="1"/>
</dbReference>
<keyword evidence="9 11" id="KW-0234">DNA repair</keyword>
<sequence length="693" mass="73298">MTTIPVAPAVTIDTESDYLAAVAAARTAAEAYYGSGESGMDDDAYDRLLRGITAWEDAHPDEVAADSPTREVAAGVATGDVPHLVRMLSLGNVFSAEQLADWAASLQRRIGGREVAGWVVEPKLDGVALAARYERGKLARLVTRGDGSTGEDVSHAIGHIIGLPLELAEPVTVEIRGEVLMTSEQFMAANEARVAHGGQPFANRRNASSGSLRARDRTYKVQQTFIAYDALTDAAHTSDPELADLTHIDLIGRLHRLGVGTTIGSRIAALVCGTLDEVQERIEHIGAIRSDLDIELDGAVIKANTPADRADAGTGSRTPHWATAYKFPADKKITVLRDVEWNVGRTGIIAPRAILEPVEVGGTTITYATLHNPNDITRRDLRIGDRVYVLRAGEVIPRVEGAIAATRTGAEQPIAFPETCPRCGSDIDRSQERWRCVRGRACGRIEAVQYAVARDCLDVDGMGEKIIVQLVERGMIEDYADLFTLTREQLLSLDRMGDTSADKLLAAIGAAKAQPLNRVFCALGIRGTGRSMSLRIASHFGSMAAVQAADAAAFEQVDGIGPEKAPVIVAELAELAVVVEKLQDAGVNLAQPGFVAPQADGETGEGAGGALPLAGMAVVVTGSMSGLLADYSRTQMNELIARAGGKASSSVSAKTSLVVAGEKAGSKRAKAEALGVEIITPEAFAERIAAHLD</sequence>
<dbReference type="CDD" id="cd17748">
    <property type="entry name" value="BRCT_DNA_ligase_like"/>
    <property type="match status" value="1"/>
</dbReference>
<dbReference type="EC" id="6.5.1.2" evidence="11"/>
<evidence type="ECO:0000256" key="11">
    <source>
        <dbReference type="HAMAP-Rule" id="MF_01588"/>
    </source>
</evidence>
<dbReference type="PROSITE" id="PS50172">
    <property type="entry name" value="BRCT"/>
    <property type="match status" value="1"/>
</dbReference>
<feature type="binding site" evidence="11">
    <location>
        <position position="144"/>
    </location>
    <ligand>
        <name>NAD(+)</name>
        <dbReference type="ChEBI" id="CHEBI:57540"/>
    </ligand>
</feature>
<keyword evidence="11" id="KW-0464">Manganese</keyword>
<dbReference type="Pfam" id="PF03120">
    <property type="entry name" value="OB_DNA_ligase"/>
    <property type="match status" value="1"/>
</dbReference>
<reference evidence="13" key="1">
    <citation type="submission" date="2023-06" db="EMBL/GenBank/DDBJ databases">
        <title>Gycomyces niveus sp.nov., a novel actinomycete isolated from soil in Shouguang.</title>
        <authorList>
            <person name="Yang X."/>
            <person name="Zhao J."/>
        </authorList>
    </citation>
    <scope>NUCLEOTIDE SEQUENCE</scope>
    <source>
        <strain evidence="13">NEAU C2</strain>
    </source>
</reference>
<accession>A0ABT7YVB1</accession>
<keyword evidence="6 11" id="KW-0862">Zinc</keyword>
<dbReference type="SUPFAM" id="SSF50249">
    <property type="entry name" value="Nucleic acid-binding proteins"/>
    <property type="match status" value="1"/>
</dbReference>
<dbReference type="Pfam" id="PF12826">
    <property type="entry name" value="HHH_2"/>
    <property type="match status" value="1"/>
</dbReference>
<dbReference type="SMART" id="SM00532">
    <property type="entry name" value="LIGANc"/>
    <property type="match status" value="1"/>
</dbReference>
<dbReference type="InterPro" id="IPR004150">
    <property type="entry name" value="NAD_DNA_ligase_OB"/>
</dbReference>